<gene>
    <name evidence="6" type="ORF">LTT95_00790</name>
</gene>
<dbReference type="PROSITE" id="PS50112">
    <property type="entry name" value="PAS"/>
    <property type="match status" value="1"/>
</dbReference>
<keyword evidence="7" id="KW-1185">Reference proteome</keyword>
<dbReference type="PROSITE" id="PS50887">
    <property type="entry name" value="GGDEF"/>
    <property type="match status" value="1"/>
</dbReference>
<feature type="domain" description="EAL" evidence="4">
    <location>
        <begin position="881"/>
        <end position="1133"/>
    </location>
</feature>
<reference evidence="6" key="2">
    <citation type="journal article" date="2022" name="Syst. Appl. Microbiol.">
        <title>Physiological and genomic characterisation of Luteimonas fraxinea sp. nov., a bacterial species associated with trees tolerant to ash dieback.</title>
        <authorList>
            <person name="Ulrich K."/>
            <person name="Becker R."/>
            <person name="Behrendt U."/>
            <person name="Kube M."/>
            <person name="Schneck V."/>
            <person name="Ulrich A."/>
        </authorList>
    </citation>
    <scope>NUCLEOTIDE SEQUENCE</scope>
    <source>
        <strain evidence="6">A1P009</strain>
    </source>
</reference>
<dbReference type="PROSITE" id="PS50883">
    <property type="entry name" value="EAL"/>
    <property type="match status" value="1"/>
</dbReference>
<keyword evidence="1" id="KW-1133">Transmembrane helix</keyword>
<reference evidence="6" key="1">
    <citation type="submission" date="2021-12" db="EMBL/GenBank/DDBJ databases">
        <authorList>
            <person name="Ulrich A."/>
        </authorList>
    </citation>
    <scope>NUCLEOTIDE SEQUENCE</scope>
    <source>
        <strain evidence="6">A1P009</strain>
    </source>
</reference>
<dbReference type="NCBIfam" id="TIGR00254">
    <property type="entry name" value="GGDEF"/>
    <property type="match status" value="1"/>
</dbReference>
<dbReference type="CDD" id="cd12915">
    <property type="entry name" value="PDC2_DGC_like"/>
    <property type="match status" value="1"/>
</dbReference>
<dbReference type="PANTHER" id="PTHR44757">
    <property type="entry name" value="DIGUANYLATE CYCLASE DGCP"/>
    <property type="match status" value="1"/>
</dbReference>
<evidence type="ECO:0000313" key="6">
    <source>
        <dbReference type="EMBL" id="MCD9095478.1"/>
    </source>
</evidence>
<dbReference type="InterPro" id="IPR000700">
    <property type="entry name" value="PAS-assoc_C"/>
</dbReference>
<dbReference type="SUPFAM" id="SSF55073">
    <property type="entry name" value="Nucleotide cyclase"/>
    <property type="match status" value="1"/>
</dbReference>
<accession>A0ABS8UA18</accession>
<evidence type="ECO:0000259" key="5">
    <source>
        <dbReference type="PROSITE" id="PS50887"/>
    </source>
</evidence>
<evidence type="ECO:0000259" key="2">
    <source>
        <dbReference type="PROSITE" id="PS50112"/>
    </source>
</evidence>
<dbReference type="NCBIfam" id="TIGR00229">
    <property type="entry name" value="sensory_box"/>
    <property type="match status" value="3"/>
</dbReference>
<feature type="domain" description="PAC" evidence="3">
    <location>
        <begin position="531"/>
        <end position="583"/>
    </location>
</feature>
<dbReference type="RefSeq" id="WP_232134021.1">
    <property type="nucleotide sequence ID" value="NZ_JAJQKU010000001.1"/>
</dbReference>
<dbReference type="Pfam" id="PF08447">
    <property type="entry name" value="PAS_3"/>
    <property type="match status" value="1"/>
</dbReference>
<dbReference type="SMART" id="SM00267">
    <property type="entry name" value="GGDEF"/>
    <property type="match status" value="1"/>
</dbReference>
<feature type="transmembrane region" description="Helical" evidence="1">
    <location>
        <begin position="276"/>
        <end position="302"/>
    </location>
</feature>
<dbReference type="InterPro" id="IPR035965">
    <property type="entry name" value="PAS-like_dom_sf"/>
</dbReference>
<dbReference type="CDD" id="cd00130">
    <property type="entry name" value="PAS"/>
    <property type="match status" value="2"/>
</dbReference>
<dbReference type="SMART" id="SM00052">
    <property type="entry name" value="EAL"/>
    <property type="match status" value="1"/>
</dbReference>
<dbReference type="SMART" id="SM00086">
    <property type="entry name" value="PAC"/>
    <property type="match status" value="3"/>
</dbReference>
<keyword evidence="1" id="KW-0472">Membrane</keyword>
<dbReference type="Gene3D" id="3.30.70.270">
    <property type="match status" value="1"/>
</dbReference>
<dbReference type="CDD" id="cd01948">
    <property type="entry name" value="EAL"/>
    <property type="match status" value="1"/>
</dbReference>
<dbReference type="SUPFAM" id="SSF55785">
    <property type="entry name" value="PYP-like sensor domain (PAS domain)"/>
    <property type="match status" value="3"/>
</dbReference>
<dbReference type="InterPro" id="IPR052155">
    <property type="entry name" value="Biofilm_reg_signaling"/>
</dbReference>
<name>A0ABS8UA18_9GAMM</name>
<dbReference type="InterPro" id="IPR035919">
    <property type="entry name" value="EAL_sf"/>
</dbReference>
<dbReference type="InterPro" id="IPR054327">
    <property type="entry name" value="His-kinase-like_sensor"/>
</dbReference>
<feature type="domain" description="PAS" evidence="2">
    <location>
        <begin position="580"/>
        <end position="653"/>
    </location>
</feature>
<dbReference type="Pfam" id="PF13426">
    <property type="entry name" value="PAS_9"/>
    <property type="match status" value="1"/>
</dbReference>
<dbReference type="Gene3D" id="3.20.20.450">
    <property type="entry name" value="EAL domain"/>
    <property type="match status" value="1"/>
</dbReference>
<dbReference type="Pfam" id="PF00990">
    <property type="entry name" value="GGDEF"/>
    <property type="match status" value="1"/>
</dbReference>
<feature type="domain" description="PAC" evidence="3">
    <location>
        <begin position="654"/>
        <end position="708"/>
    </location>
</feature>
<dbReference type="CDD" id="cd01949">
    <property type="entry name" value="GGDEF"/>
    <property type="match status" value="1"/>
</dbReference>
<feature type="transmembrane region" description="Helical" evidence="1">
    <location>
        <begin position="24"/>
        <end position="44"/>
    </location>
</feature>
<dbReference type="InterPro" id="IPR000014">
    <property type="entry name" value="PAS"/>
</dbReference>
<dbReference type="InterPro" id="IPR000160">
    <property type="entry name" value="GGDEF_dom"/>
</dbReference>
<evidence type="ECO:0000259" key="4">
    <source>
        <dbReference type="PROSITE" id="PS50883"/>
    </source>
</evidence>
<dbReference type="InterPro" id="IPR043128">
    <property type="entry name" value="Rev_trsase/Diguanyl_cyclase"/>
</dbReference>
<dbReference type="PROSITE" id="PS50113">
    <property type="entry name" value="PAC"/>
    <property type="match status" value="2"/>
</dbReference>
<dbReference type="Gene3D" id="3.30.450.20">
    <property type="entry name" value="PAS domain"/>
    <property type="match status" value="4"/>
</dbReference>
<dbReference type="Pfam" id="PF22588">
    <property type="entry name" value="dCache_1_like"/>
    <property type="match status" value="1"/>
</dbReference>
<evidence type="ECO:0000259" key="3">
    <source>
        <dbReference type="PROSITE" id="PS50113"/>
    </source>
</evidence>
<dbReference type="PANTHER" id="PTHR44757:SF2">
    <property type="entry name" value="BIOFILM ARCHITECTURE MAINTENANCE PROTEIN MBAA"/>
    <property type="match status" value="1"/>
</dbReference>
<protein>
    <submittedName>
        <fullName evidence="6">EAL domain-containing protein</fullName>
    </submittedName>
</protein>
<dbReference type="SMART" id="SM00091">
    <property type="entry name" value="PAS"/>
    <property type="match status" value="3"/>
</dbReference>
<evidence type="ECO:0000256" key="1">
    <source>
        <dbReference type="SAM" id="Phobius"/>
    </source>
</evidence>
<evidence type="ECO:0000313" key="7">
    <source>
        <dbReference type="Proteomes" id="UP001430360"/>
    </source>
</evidence>
<dbReference type="InterPro" id="IPR013655">
    <property type="entry name" value="PAS_fold_3"/>
</dbReference>
<proteinExistence type="predicted"/>
<dbReference type="Proteomes" id="UP001430360">
    <property type="component" value="Unassembled WGS sequence"/>
</dbReference>
<dbReference type="Pfam" id="PF00563">
    <property type="entry name" value="EAL"/>
    <property type="match status" value="1"/>
</dbReference>
<dbReference type="InterPro" id="IPR001633">
    <property type="entry name" value="EAL_dom"/>
</dbReference>
<feature type="domain" description="GGDEF" evidence="5">
    <location>
        <begin position="740"/>
        <end position="872"/>
    </location>
</feature>
<dbReference type="SUPFAM" id="SSF141868">
    <property type="entry name" value="EAL domain-like"/>
    <property type="match status" value="1"/>
</dbReference>
<comment type="caution">
    <text evidence="6">The sequence shown here is derived from an EMBL/GenBank/DDBJ whole genome shotgun (WGS) entry which is preliminary data.</text>
</comment>
<dbReference type="InterPro" id="IPR001610">
    <property type="entry name" value="PAC"/>
</dbReference>
<keyword evidence="1" id="KW-0812">Transmembrane</keyword>
<dbReference type="InterPro" id="IPR029787">
    <property type="entry name" value="Nucleotide_cyclase"/>
</dbReference>
<sequence>MQDGGASEQDRSNVARARRRRNRALLIGGLLVASVCAAALVVAWNDLRVRQDAGERYVRDMSAGLARNLELTLGNLDRAFTGIGADLDAIRQRGPDASGALVDATVQGVLSRHPDLQDLALVDARPDFATPEGPDGTRLQAGDPLPAVDGKGWVLPLALAVSDAPDGSPRWLLGHLRVTSLHALLRELDLGRSGTATFVHRNGQIVTRSDPDDAYVGTDVGESMLFTQGVNLHEAGLLEGRSDLDGTRRLIGFHALSRYPLIATVGVGRDDLLAGWWTFVAALATGAGLLLLTWLFGLRMLVVGARRERALSADIARSAGAITDLTARMRDVEAQYRYLYERHPLPSLVYDRDTLQLLAVNEAAIAEYGYALERFLELTADAIVVDMDGDAVRREVARDPAPHIGRRFRHRRRDGSTFAVTVYSSSLQFLGRPARLVLVLDTSDRERVEAERERSEARFQMVARATSDAIWDWDIATGRLWWNEGFTAQYGWDWRTHAATIDQWSALLHPDDEARVGRDLDAALSTGATEWHAQYRLRCENGDYAYVEDRGTILRDADGQPVRAVGGMLDVTRRLRDESDLRLLRRAVEATENGIIIADACADDQPIVYVNPAFSRITGYAAEDSIGRNCRFLQGDERDQPALPAIREAIEQAREVRVQLRNYRRDGSPFWNELRMAPVRDQDGALTHFVGILNDITERRRAEDALAHRATHDELTGLPNRELVMACLAKAVARADAGDSCVGLVFVDLDDFKLINDSLGHASGDEVLRTVGRRLRATLQPGDTVGRFGGDEFVLVVNAADRDAVARATERVFAALSQPMEIGAASLQITPSIGYCRHPGDGDDPALLLRHADQAMYQAKQQGRNCVVAYRDEFGTQASERLALVSQLRDALQTDQFALAFQLQFDQQRRPVGMEALLRWQHPERGLLTPDAFIAVCEDSGLIVPIGRWVLREAACHHRILVAHGWGHLRLAVNVSAAQFQQGLVDDVLSVLRDFQLPAGILELELTESVVMASPDNVIRDMATLRDAGVCIAIDDFGTGYSSLAYLKRLPLHRVKLDRSFVQDLGRDPDDEAICDAIIRMAQRLGLCTTAEGVETDLQWNWLAAHGCEELQGYLFARPVPFEDALALLNRPGGA</sequence>
<dbReference type="EMBL" id="JAJQKU010000001">
    <property type="protein sequence ID" value="MCD9095478.1"/>
    <property type="molecule type" value="Genomic_DNA"/>
</dbReference>
<organism evidence="6 7">
    <name type="scientific">Luteimonas fraxinea</name>
    <dbReference type="NCBI Taxonomy" id="2901869"/>
    <lineage>
        <taxon>Bacteria</taxon>
        <taxon>Pseudomonadati</taxon>
        <taxon>Pseudomonadota</taxon>
        <taxon>Gammaproteobacteria</taxon>
        <taxon>Lysobacterales</taxon>
        <taxon>Lysobacteraceae</taxon>
        <taxon>Luteimonas</taxon>
    </lineage>
</organism>